<proteinExistence type="predicted"/>
<evidence type="ECO:0000313" key="2">
    <source>
        <dbReference type="Proteomes" id="UP001372526"/>
    </source>
</evidence>
<evidence type="ECO:0008006" key="3">
    <source>
        <dbReference type="Google" id="ProtNLM"/>
    </source>
</evidence>
<accession>A0ABU8FJA2</accession>
<reference evidence="1 2" key="1">
    <citation type="submission" date="2024-01" db="EMBL/GenBank/DDBJ databases">
        <title>Seven novel Bacillus-like species.</title>
        <authorList>
            <person name="Liu G."/>
        </authorList>
    </citation>
    <scope>NUCLEOTIDE SEQUENCE [LARGE SCALE GENOMIC DNA]</scope>
    <source>
        <strain evidence="1 2">FJAT-51639</strain>
    </source>
</reference>
<protein>
    <recommendedName>
        <fullName evidence="3">Phage protein</fullName>
    </recommendedName>
</protein>
<dbReference type="EMBL" id="JBAWSX010000006">
    <property type="protein sequence ID" value="MEI4802009.1"/>
    <property type="molecule type" value="Genomic_DNA"/>
</dbReference>
<sequence>MTEIIKYESKDGNIYEVDGKRYHELTKEPAVGDTVLIVNAWGGGDDYEEGEVHSLVVIKNLDPSDVCAVMFVDREGGDNYLRLDEFVIVKPIEETTEQVDELEESEIAKLVREDIIFLDEKVNELAGAKPLPNITINIANINVIDIESAKLIVESFTKGRE</sequence>
<comment type="caution">
    <text evidence="1">The sequence shown here is derived from an EMBL/GenBank/DDBJ whole genome shotgun (WGS) entry which is preliminary data.</text>
</comment>
<gene>
    <name evidence="1" type="ORF">WAZ07_11855</name>
</gene>
<dbReference type="RefSeq" id="WP_336472624.1">
    <property type="nucleotide sequence ID" value="NZ_JBAWSX010000006.1"/>
</dbReference>
<name>A0ABU8FJA2_9BACI</name>
<dbReference type="Proteomes" id="UP001372526">
    <property type="component" value="Unassembled WGS sequence"/>
</dbReference>
<organism evidence="1 2">
    <name type="scientific">Bacillus bruguierae</name>
    <dbReference type="NCBI Taxonomy" id="3127667"/>
    <lineage>
        <taxon>Bacteria</taxon>
        <taxon>Bacillati</taxon>
        <taxon>Bacillota</taxon>
        <taxon>Bacilli</taxon>
        <taxon>Bacillales</taxon>
        <taxon>Bacillaceae</taxon>
        <taxon>Bacillus</taxon>
    </lineage>
</organism>
<keyword evidence="2" id="KW-1185">Reference proteome</keyword>
<evidence type="ECO:0000313" key="1">
    <source>
        <dbReference type="EMBL" id="MEI4802009.1"/>
    </source>
</evidence>